<feature type="compositionally biased region" description="Polar residues" evidence="1">
    <location>
        <begin position="202"/>
        <end position="212"/>
    </location>
</feature>
<keyword evidence="3" id="KW-1185">Reference proteome</keyword>
<protein>
    <submittedName>
        <fullName evidence="2">Uncharacterized protein</fullName>
    </submittedName>
</protein>
<name>A0A9Q1QC25_9CARY</name>
<feature type="region of interest" description="Disordered" evidence="1">
    <location>
        <begin position="123"/>
        <end position="262"/>
    </location>
</feature>
<sequence length="348" mass="38761">MLEFILAQKDGGESFKRNFIIYLVNCFFSGPKSLYYSKSILIYLKDVSQIASLDWLDKLITSVRHYKKSTATKGKANSDLCASSFSPIVPLDKPDGEARIRVDTLVFDANIIVEKQEHHEDVVLDQPKSVTKKDHSMPSNSLGLGLNDGIEDDDNGAPLKFPLGNTSQVSRELSVKKPAEKKPKEGDKKGEVRKQSIKIKKSTLQQQTTGSKVPSPHNAKEPAEWSKQALSLEPERKQPLAKKVDSSLAARHEAGKQTKPPMHGEGVSLCLMVVAIKRPLGLLWSLGEQLEMNVINIWSIILNDREKKRDLATPSRFFMSCDQSVSASHSTYCSIIIALEIITKSLRY</sequence>
<dbReference type="EMBL" id="JAKOGI010000362">
    <property type="protein sequence ID" value="KAJ8436154.1"/>
    <property type="molecule type" value="Genomic_DNA"/>
</dbReference>
<evidence type="ECO:0000313" key="3">
    <source>
        <dbReference type="Proteomes" id="UP001153076"/>
    </source>
</evidence>
<organism evidence="2 3">
    <name type="scientific">Carnegiea gigantea</name>
    <dbReference type="NCBI Taxonomy" id="171969"/>
    <lineage>
        <taxon>Eukaryota</taxon>
        <taxon>Viridiplantae</taxon>
        <taxon>Streptophyta</taxon>
        <taxon>Embryophyta</taxon>
        <taxon>Tracheophyta</taxon>
        <taxon>Spermatophyta</taxon>
        <taxon>Magnoliopsida</taxon>
        <taxon>eudicotyledons</taxon>
        <taxon>Gunneridae</taxon>
        <taxon>Pentapetalae</taxon>
        <taxon>Caryophyllales</taxon>
        <taxon>Cactineae</taxon>
        <taxon>Cactaceae</taxon>
        <taxon>Cactoideae</taxon>
        <taxon>Echinocereeae</taxon>
        <taxon>Carnegiea</taxon>
    </lineage>
</organism>
<proteinExistence type="predicted"/>
<evidence type="ECO:0000313" key="2">
    <source>
        <dbReference type="EMBL" id="KAJ8436154.1"/>
    </source>
</evidence>
<dbReference type="OrthoDB" id="1741703at2759"/>
<dbReference type="AlphaFoldDB" id="A0A9Q1QC25"/>
<dbReference type="Proteomes" id="UP001153076">
    <property type="component" value="Unassembled WGS sequence"/>
</dbReference>
<comment type="caution">
    <text evidence="2">The sequence shown here is derived from an EMBL/GenBank/DDBJ whole genome shotgun (WGS) entry which is preliminary data.</text>
</comment>
<feature type="compositionally biased region" description="Basic and acidic residues" evidence="1">
    <location>
        <begin position="233"/>
        <end position="256"/>
    </location>
</feature>
<gene>
    <name evidence="2" type="ORF">Cgig2_029766</name>
</gene>
<feature type="compositionally biased region" description="Basic and acidic residues" evidence="1">
    <location>
        <begin position="173"/>
        <end position="194"/>
    </location>
</feature>
<evidence type="ECO:0000256" key="1">
    <source>
        <dbReference type="SAM" id="MobiDB-lite"/>
    </source>
</evidence>
<reference evidence="2" key="1">
    <citation type="submission" date="2022-04" db="EMBL/GenBank/DDBJ databases">
        <title>Carnegiea gigantea Genome sequencing and assembly v2.</title>
        <authorList>
            <person name="Copetti D."/>
            <person name="Sanderson M.J."/>
            <person name="Burquez A."/>
            <person name="Wojciechowski M.F."/>
        </authorList>
    </citation>
    <scope>NUCLEOTIDE SEQUENCE</scope>
    <source>
        <strain evidence="2">SGP5-SGP5p</strain>
        <tissue evidence="2">Aerial part</tissue>
    </source>
</reference>
<accession>A0A9Q1QC25</accession>